<sequence length="240" mass="26442">MPPSPSFEQLAAPRFGLLVKCSPVDFAPTDARVADRGSLPPSLRQSFLEAQELRALALVASLPPQMTPDTSPLFRREFANVFADLAPLYNAVRLSGDRSAMDAFTFNVDVLLDRLFSFVPWLRDTPQGATVYSGGIYTRLLVQSVCMPLVFVLSVHPPPLCLCPHPLLMWTANASVVMYFRSSSTPGDPRLRGFPLDLPKIVPLEFAAISWSARPTVKEEEAHVFASYMLLFTTKTLAAV</sequence>
<proteinExistence type="predicted"/>
<gene>
    <name evidence="1" type="ORF">DFP72DRAFT_1082210</name>
</gene>
<organism evidence="1 2">
    <name type="scientific">Ephemerocybe angulata</name>
    <dbReference type="NCBI Taxonomy" id="980116"/>
    <lineage>
        <taxon>Eukaryota</taxon>
        <taxon>Fungi</taxon>
        <taxon>Dikarya</taxon>
        <taxon>Basidiomycota</taxon>
        <taxon>Agaricomycotina</taxon>
        <taxon>Agaricomycetes</taxon>
        <taxon>Agaricomycetidae</taxon>
        <taxon>Agaricales</taxon>
        <taxon>Agaricineae</taxon>
        <taxon>Psathyrellaceae</taxon>
        <taxon>Ephemerocybe</taxon>
    </lineage>
</organism>
<protein>
    <submittedName>
        <fullName evidence="1">Uncharacterized protein</fullName>
    </submittedName>
</protein>
<accession>A0A8H6H9Y7</accession>
<name>A0A8H6H9Y7_9AGAR</name>
<dbReference type="Proteomes" id="UP000521943">
    <property type="component" value="Unassembled WGS sequence"/>
</dbReference>
<comment type="caution">
    <text evidence="1">The sequence shown here is derived from an EMBL/GenBank/DDBJ whole genome shotgun (WGS) entry which is preliminary data.</text>
</comment>
<dbReference type="AlphaFoldDB" id="A0A8H6H9Y7"/>
<reference evidence="1 2" key="1">
    <citation type="submission" date="2020-07" db="EMBL/GenBank/DDBJ databases">
        <title>Comparative genomics of pyrophilous fungi reveals a link between fire events and developmental genes.</title>
        <authorList>
            <consortium name="DOE Joint Genome Institute"/>
            <person name="Steindorff A.S."/>
            <person name="Carver A."/>
            <person name="Calhoun S."/>
            <person name="Stillman K."/>
            <person name="Liu H."/>
            <person name="Lipzen A."/>
            <person name="Pangilinan J."/>
            <person name="Labutti K."/>
            <person name="Bruns T.D."/>
            <person name="Grigoriev I.V."/>
        </authorList>
    </citation>
    <scope>NUCLEOTIDE SEQUENCE [LARGE SCALE GENOMIC DNA]</scope>
    <source>
        <strain evidence="1 2">CBS 144469</strain>
    </source>
</reference>
<evidence type="ECO:0000313" key="1">
    <source>
        <dbReference type="EMBL" id="KAF6742267.1"/>
    </source>
</evidence>
<dbReference type="EMBL" id="JACGCI010000191">
    <property type="protein sequence ID" value="KAF6742267.1"/>
    <property type="molecule type" value="Genomic_DNA"/>
</dbReference>
<evidence type="ECO:0000313" key="2">
    <source>
        <dbReference type="Proteomes" id="UP000521943"/>
    </source>
</evidence>
<keyword evidence="2" id="KW-1185">Reference proteome</keyword>